<evidence type="ECO:0000313" key="3">
    <source>
        <dbReference type="EMBL" id="KIK24373.1"/>
    </source>
</evidence>
<keyword evidence="4" id="KW-1185">Reference proteome</keyword>
<dbReference type="Gene3D" id="3.40.630.30">
    <property type="match status" value="1"/>
</dbReference>
<feature type="region of interest" description="Disordered" evidence="1">
    <location>
        <begin position="371"/>
        <end position="395"/>
    </location>
</feature>
<dbReference type="AlphaFoldDB" id="A0A0C9ZXI0"/>
<proteinExistence type="predicted"/>
<dbReference type="Proteomes" id="UP000054018">
    <property type="component" value="Unassembled WGS sequence"/>
</dbReference>
<reference evidence="3 4" key="1">
    <citation type="submission" date="2014-04" db="EMBL/GenBank/DDBJ databases">
        <authorList>
            <consortium name="DOE Joint Genome Institute"/>
            <person name="Kuo A."/>
            <person name="Kohler A."/>
            <person name="Costa M.D."/>
            <person name="Nagy L.G."/>
            <person name="Floudas D."/>
            <person name="Copeland A."/>
            <person name="Barry K.W."/>
            <person name="Cichocki N."/>
            <person name="Veneault-Fourrey C."/>
            <person name="LaButti K."/>
            <person name="Lindquist E.A."/>
            <person name="Lipzen A."/>
            <person name="Lundell T."/>
            <person name="Morin E."/>
            <person name="Murat C."/>
            <person name="Sun H."/>
            <person name="Tunlid A."/>
            <person name="Henrissat B."/>
            <person name="Grigoriev I.V."/>
            <person name="Hibbett D.S."/>
            <person name="Martin F."/>
            <person name="Nordberg H.P."/>
            <person name="Cantor M.N."/>
            <person name="Hua S.X."/>
        </authorList>
    </citation>
    <scope>NUCLEOTIDE SEQUENCE [LARGE SCALE GENOMIC DNA]</scope>
    <source>
        <strain evidence="3 4">441</strain>
    </source>
</reference>
<accession>A0A0C9ZXI0</accession>
<evidence type="ECO:0000259" key="2">
    <source>
        <dbReference type="Pfam" id="PF13302"/>
    </source>
</evidence>
<protein>
    <recommendedName>
        <fullName evidence="2">N-acetyltransferase domain-containing protein</fullName>
    </recommendedName>
</protein>
<gene>
    <name evidence="3" type="ORF">PISMIDRAFT_407296</name>
</gene>
<dbReference type="OrthoDB" id="64477at2759"/>
<feature type="compositionally biased region" description="Low complexity" evidence="1">
    <location>
        <begin position="426"/>
        <end position="445"/>
    </location>
</feature>
<feature type="region of interest" description="Disordered" evidence="1">
    <location>
        <begin position="284"/>
        <end position="305"/>
    </location>
</feature>
<dbReference type="Pfam" id="PF13302">
    <property type="entry name" value="Acetyltransf_3"/>
    <property type="match status" value="1"/>
</dbReference>
<dbReference type="InterPro" id="IPR000182">
    <property type="entry name" value="GNAT_dom"/>
</dbReference>
<dbReference type="GO" id="GO:0016747">
    <property type="term" value="F:acyltransferase activity, transferring groups other than amino-acyl groups"/>
    <property type="evidence" value="ECO:0007669"/>
    <property type="project" value="InterPro"/>
</dbReference>
<dbReference type="HOGENOM" id="CLU_560321_0_0_1"/>
<feature type="region of interest" description="Disordered" evidence="1">
    <location>
        <begin position="425"/>
        <end position="493"/>
    </location>
</feature>
<sequence length="493" mass="55169">MEAMETDSITLSIDLEAGPFSARADSLTSLWNELRANTVEPLQASTPELTSFANECLFCALILERPKVYYGDEDLLDSSPHLETEECTSSQLPNDDAIGLIYIHSSDANIPAREVNVGIVVRSHKRRKGYAREAMVLALGMVFEEFGFHRAQAAIMDVADKDRAILFFTSVGFSHEGIRRRSIYQPGMDGKDGEWKDVTYLAMLDTDWVVRKSRIARQRAPSTLWEELFNRHAKEREELAMWEERHGRPRRTASMETIRRAPTSNAAEKQRMTLEEANRLLLYTSDQSSASSTRGSAPPSPGPKIRINWVAEANAEEMSDRFNHRSFRPSHGTWLSDQETLTDWLHATSSQVELLPSIPSAYPSITGSEYAITIPSPSSPPPDTPPIRSSSLERDSESEILEYDDVLSQTDLLHLDITPRVLVDLPSSPSPSRSSRCSSVSSQSSWCDARSSVDSEWDIVGSSSSEAASSTRTGRSRKRRARRRREGLRQVSS</sequence>
<evidence type="ECO:0000313" key="4">
    <source>
        <dbReference type="Proteomes" id="UP000054018"/>
    </source>
</evidence>
<feature type="compositionally biased region" description="Low complexity" evidence="1">
    <location>
        <begin position="461"/>
        <end position="473"/>
    </location>
</feature>
<dbReference type="EMBL" id="KN833716">
    <property type="protein sequence ID" value="KIK24373.1"/>
    <property type="molecule type" value="Genomic_DNA"/>
</dbReference>
<evidence type="ECO:0000256" key="1">
    <source>
        <dbReference type="SAM" id="MobiDB-lite"/>
    </source>
</evidence>
<feature type="compositionally biased region" description="Polar residues" evidence="1">
    <location>
        <begin position="284"/>
        <end position="295"/>
    </location>
</feature>
<feature type="compositionally biased region" description="Basic residues" evidence="1">
    <location>
        <begin position="474"/>
        <end position="486"/>
    </location>
</feature>
<feature type="domain" description="N-acetyltransferase" evidence="2">
    <location>
        <begin position="95"/>
        <end position="155"/>
    </location>
</feature>
<reference evidence="4" key="2">
    <citation type="submission" date="2015-01" db="EMBL/GenBank/DDBJ databases">
        <title>Evolutionary Origins and Diversification of the Mycorrhizal Mutualists.</title>
        <authorList>
            <consortium name="DOE Joint Genome Institute"/>
            <consortium name="Mycorrhizal Genomics Consortium"/>
            <person name="Kohler A."/>
            <person name="Kuo A."/>
            <person name="Nagy L.G."/>
            <person name="Floudas D."/>
            <person name="Copeland A."/>
            <person name="Barry K.W."/>
            <person name="Cichocki N."/>
            <person name="Veneault-Fourrey C."/>
            <person name="LaButti K."/>
            <person name="Lindquist E.A."/>
            <person name="Lipzen A."/>
            <person name="Lundell T."/>
            <person name="Morin E."/>
            <person name="Murat C."/>
            <person name="Riley R."/>
            <person name="Ohm R."/>
            <person name="Sun H."/>
            <person name="Tunlid A."/>
            <person name="Henrissat B."/>
            <person name="Grigoriev I.V."/>
            <person name="Hibbett D.S."/>
            <person name="Martin F."/>
        </authorList>
    </citation>
    <scope>NUCLEOTIDE SEQUENCE [LARGE SCALE GENOMIC DNA]</scope>
    <source>
        <strain evidence="4">441</strain>
    </source>
</reference>
<name>A0A0C9ZXI0_9AGAM</name>
<dbReference type="SUPFAM" id="SSF55729">
    <property type="entry name" value="Acyl-CoA N-acyltransferases (Nat)"/>
    <property type="match status" value="1"/>
</dbReference>
<organism evidence="3 4">
    <name type="scientific">Pisolithus microcarpus 441</name>
    <dbReference type="NCBI Taxonomy" id="765257"/>
    <lineage>
        <taxon>Eukaryota</taxon>
        <taxon>Fungi</taxon>
        <taxon>Dikarya</taxon>
        <taxon>Basidiomycota</taxon>
        <taxon>Agaricomycotina</taxon>
        <taxon>Agaricomycetes</taxon>
        <taxon>Agaricomycetidae</taxon>
        <taxon>Boletales</taxon>
        <taxon>Sclerodermatineae</taxon>
        <taxon>Pisolithaceae</taxon>
        <taxon>Pisolithus</taxon>
    </lineage>
</organism>
<dbReference type="InterPro" id="IPR016181">
    <property type="entry name" value="Acyl_CoA_acyltransferase"/>
</dbReference>